<name>A0ABV8DU46_9NOCA</name>
<gene>
    <name evidence="1" type="ORF">ACFO0B_14035</name>
</gene>
<dbReference type="Proteomes" id="UP001595696">
    <property type="component" value="Unassembled WGS sequence"/>
</dbReference>
<dbReference type="NCBIfam" id="TIGR04267">
    <property type="entry name" value="mod_HExxH"/>
    <property type="match status" value="1"/>
</dbReference>
<evidence type="ECO:0000313" key="1">
    <source>
        <dbReference type="EMBL" id="MFC3963111.1"/>
    </source>
</evidence>
<comment type="caution">
    <text evidence="1">The sequence shown here is derived from an EMBL/GenBank/DDBJ whole genome shotgun (WGS) entry which is preliminary data.</text>
</comment>
<sequence length="350" mass="37066">MTTQDGSGGRQELVSALLGRVHPGGVRAAWWGGEYRFRLDRFAAVFPEAADSGADAATLGKVFAHPVVGAIARSEAADGRDDWRPVRAALRVDAALDGGGVVAELGTGAPGRRVHLPGTGLVCDTGTGELRRLAVVDGLEVNNIDPSLSVWSDHVDTDLTFDWCTLVRAAQAFIAELGDPDFTDAISLTTVLVPLLQRDGAEFGRSSRFEIESGSVTSAVGAALISPGTGDAVNFAEAMVHESYHNLFNMALELDAFEQPNAAEFYAPWKGTTRPTRAVLHGIVAFSAIMRFWRQIGRTRTDWSKYADELVARRSEQVLGAASAVLSAGVLTDLGEEFAAAAVADAEALA</sequence>
<protein>
    <submittedName>
        <fullName evidence="1">HEXXH motif-containing putative peptide modification protein</fullName>
    </submittedName>
</protein>
<evidence type="ECO:0000313" key="2">
    <source>
        <dbReference type="Proteomes" id="UP001595696"/>
    </source>
</evidence>
<organism evidence="1 2">
    <name type="scientific">Nocardia jiangsuensis</name>
    <dbReference type="NCBI Taxonomy" id="1691563"/>
    <lineage>
        <taxon>Bacteria</taxon>
        <taxon>Bacillati</taxon>
        <taxon>Actinomycetota</taxon>
        <taxon>Actinomycetes</taxon>
        <taxon>Mycobacteriales</taxon>
        <taxon>Nocardiaceae</taxon>
        <taxon>Nocardia</taxon>
    </lineage>
</organism>
<keyword evidence="2" id="KW-1185">Reference proteome</keyword>
<dbReference type="EMBL" id="JBHSAX010000013">
    <property type="protein sequence ID" value="MFC3963111.1"/>
    <property type="molecule type" value="Genomic_DNA"/>
</dbReference>
<proteinExistence type="predicted"/>
<dbReference type="RefSeq" id="WP_378612845.1">
    <property type="nucleotide sequence ID" value="NZ_JBHSAX010000013.1"/>
</dbReference>
<dbReference type="InterPro" id="IPR026337">
    <property type="entry name" value="AKG_HExxH"/>
</dbReference>
<reference evidence="2" key="1">
    <citation type="journal article" date="2019" name="Int. J. Syst. Evol. Microbiol.">
        <title>The Global Catalogue of Microorganisms (GCM) 10K type strain sequencing project: providing services to taxonomists for standard genome sequencing and annotation.</title>
        <authorList>
            <consortium name="The Broad Institute Genomics Platform"/>
            <consortium name="The Broad Institute Genome Sequencing Center for Infectious Disease"/>
            <person name="Wu L."/>
            <person name="Ma J."/>
        </authorList>
    </citation>
    <scope>NUCLEOTIDE SEQUENCE [LARGE SCALE GENOMIC DNA]</scope>
    <source>
        <strain evidence="2">CGMCC 4.7330</strain>
    </source>
</reference>
<accession>A0ABV8DU46</accession>